<dbReference type="Proteomes" id="UP001153365">
    <property type="component" value="Unassembled WGS sequence"/>
</dbReference>
<name>A0AAV0B307_PHAPC</name>
<organism evidence="2 3">
    <name type="scientific">Phakopsora pachyrhizi</name>
    <name type="common">Asian soybean rust disease fungus</name>
    <dbReference type="NCBI Taxonomy" id="170000"/>
    <lineage>
        <taxon>Eukaryota</taxon>
        <taxon>Fungi</taxon>
        <taxon>Dikarya</taxon>
        <taxon>Basidiomycota</taxon>
        <taxon>Pucciniomycotina</taxon>
        <taxon>Pucciniomycetes</taxon>
        <taxon>Pucciniales</taxon>
        <taxon>Phakopsoraceae</taxon>
        <taxon>Phakopsora</taxon>
    </lineage>
</organism>
<accession>A0AAV0B307</accession>
<keyword evidence="3" id="KW-1185">Reference proteome</keyword>
<evidence type="ECO:0000313" key="2">
    <source>
        <dbReference type="EMBL" id="CAH7676842.1"/>
    </source>
</evidence>
<dbReference type="AlphaFoldDB" id="A0AAV0B307"/>
<feature type="signal peptide" evidence="1">
    <location>
        <begin position="1"/>
        <end position="26"/>
    </location>
</feature>
<comment type="caution">
    <text evidence="2">The sequence shown here is derived from an EMBL/GenBank/DDBJ whole genome shotgun (WGS) entry which is preliminary data.</text>
</comment>
<evidence type="ECO:0000313" key="3">
    <source>
        <dbReference type="Proteomes" id="UP001153365"/>
    </source>
</evidence>
<protein>
    <submittedName>
        <fullName evidence="2">Uncharacterized protein</fullName>
    </submittedName>
</protein>
<proteinExistence type="predicted"/>
<reference evidence="2" key="1">
    <citation type="submission" date="2022-06" db="EMBL/GenBank/DDBJ databases">
        <authorList>
            <consortium name="SYNGENTA / RWTH Aachen University"/>
        </authorList>
    </citation>
    <scope>NUCLEOTIDE SEQUENCE</scope>
</reference>
<feature type="chain" id="PRO_5043706819" evidence="1">
    <location>
        <begin position="27"/>
        <end position="156"/>
    </location>
</feature>
<gene>
    <name evidence="2" type="ORF">PPACK8108_LOCUS11945</name>
</gene>
<keyword evidence="1" id="KW-0732">Signal</keyword>
<evidence type="ECO:0000256" key="1">
    <source>
        <dbReference type="SAM" id="SignalP"/>
    </source>
</evidence>
<dbReference type="EMBL" id="CALTRL010002824">
    <property type="protein sequence ID" value="CAH7676842.1"/>
    <property type="molecule type" value="Genomic_DNA"/>
</dbReference>
<sequence>MKQKQSFIASFALLFVLLNLLVSISSTPMIKVTTETSSFSISEHDFSLLEMALKDKNFKSPRDFEIVEKNPALETQTASGHQPLAELDSSKSEGSAAPILSKNQLPNIQLSTNHCLMKSHCRIDTRFDSMPMTDMEILQDKIQKSVNVIPSTKYEK</sequence>